<dbReference type="Proteomes" id="UP001153069">
    <property type="component" value="Unassembled WGS sequence"/>
</dbReference>
<evidence type="ECO:0000259" key="2">
    <source>
        <dbReference type="Pfam" id="PF20710"/>
    </source>
</evidence>
<gene>
    <name evidence="3" type="ORF">SEMRO_97_G050060.1</name>
</gene>
<dbReference type="AlphaFoldDB" id="A0A9N8H5W5"/>
<reference evidence="3" key="1">
    <citation type="submission" date="2020-06" db="EMBL/GenBank/DDBJ databases">
        <authorList>
            <consortium name="Plant Systems Biology data submission"/>
        </authorList>
    </citation>
    <scope>NUCLEOTIDE SEQUENCE</scope>
    <source>
        <strain evidence="3">D6</strain>
    </source>
</reference>
<name>A0A9N8H5W5_9STRA</name>
<feature type="compositionally biased region" description="Low complexity" evidence="1">
    <location>
        <begin position="167"/>
        <end position="177"/>
    </location>
</feature>
<feature type="compositionally biased region" description="Low complexity" evidence="1">
    <location>
        <begin position="263"/>
        <end position="281"/>
    </location>
</feature>
<feature type="compositionally biased region" description="Basic and acidic residues" evidence="1">
    <location>
        <begin position="156"/>
        <end position="166"/>
    </location>
</feature>
<keyword evidence="4" id="KW-1185">Reference proteome</keyword>
<dbReference type="OrthoDB" id="49453at2759"/>
<dbReference type="InterPro" id="IPR049227">
    <property type="entry name" value="DUF6824"/>
</dbReference>
<evidence type="ECO:0000313" key="3">
    <source>
        <dbReference type="EMBL" id="CAB9500997.1"/>
    </source>
</evidence>
<evidence type="ECO:0000313" key="4">
    <source>
        <dbReference type="Proteomes" id="UP001153069"/>
    </source>
</evidence>
<feature type="region of interest" description="Disordered" evidence="1">
    <location>
        <begin position="1"/>
        <end position="31"/>
    </location>
</feature>
<proteinExistence type="predicted"/>
<feature type="domain" description="DUF6824" evidence="2">
    <location>
        <begin position="48"/>
        <end position="131"/>
    </location>
</feature>
<feature type="region of interest" description="Disordered" evidence="1">
    <location>
        <begin position="263"/>
        <end position="291"/>
    </location>
</feature>
<dbReference type="EMBL" id="CAICTM010000096">
    <property type="protein sequence ID" value="CAB9500997.1"/>
    <property type="molecule type" value="Genomic_DNA"/>
</dbReference>
<comment type="caution">
    <text evidence="3">The sequence shown here is derived from an EMBL/GenBank/DDBJ whole genome shotgun (WGS) entry which is preliminary data.</text>
</comment>
<accession>A0A9N8H5W5</accession>
<feature type="compositionally biased region" description="Low complexity" evidence="1">
    <location>
        <begin position="1"/>
        <end position="20"/>
    </location>
</feature>
<organism evidence="3 4">
    <name type="scientific">Seminavis robusta</name>
    <dbReference type="NCBI Taxonomy" id="568900"/>
    <lineage>
        <taxon>Eukaryota</taxon>
        <taxon>Sar</taxon>
        <taxon>Stramenopiles</taxon>
        <taxon>Ochrophyta</taxon>
        <taxon>Bacillariophyta</taxon>
        <taxon>Bacillariophyceae</taxon>
        <taxon>Bacillariophycidae</taxon>
        <taxon>Naviculales</taxon>
        <taxon>Naviculaceae</taxon>
        <taxon>Seminavis</taxon>
    </lineage>
</organism>
<protein>
    <submittedName>
        <fullName evidence="3">Nitrilase family, member 2</fullName>
    </submittedName>
</protein>
<feature type="region of interest" description="Disordered" evidence="1">
    <location>
        <begin position="156"/>
        <end position="208"/>
    </location>
</feature>
<evidence type="ECO:0000256" key="1">
    <source>
        <dbReference type="SAM" id="MobiDB-lite"/>
    </source>
</evidence>
<dbReference type="Pfam" id="PF20710">
    <property type="entry name" value="DUF6824"/>
    <property type="match status" value="1"/>
</dbReference>
<sequence length="334" mass="36606">MAKKNSASAVPVPVPAMVSAQKKKRETKPRANSLKELPPCFIPSNDCVMCAKGKQAKGHPGNQFLVFLIKAKLEEYRACNSKVDRSGIVSQILKKVADRGGLFVRQLTQDGQWFDVGPRNAREKVGQMFRDSLSDIFSSSTKAKAVVRRTKCFSKDADTDAKEKQDTTSASSSTRTSKTSHEAPPGAMDDSNLQDFPFPVTMPPEQEHSSYSISSKYVHDVGFEMEDFSSWMPVDLHLSMFNVDPLPLTNSTIDADFHDIISSSTSSSASDSTGTGSGSASAREELDTSTQSLEHVLDEVSKGDFDSTHTSGFSLKSAFLKDKQYRYSLNLETD</sequence>